<dbReference type="PROSITE" id="PS50932">
    <property type="entry name" value="HTH_LACI_2"/>
    <property type="match status" value="1"/>
</dbReference>
<dbReference type="SUPFAM" id="SSF53822">
    <property type="entry name" value="Periplasmic binding protein-like I"/>
    <property type="match status" value="1"/>
</dbReference>
<evidence type="ECO:0000313" key="7">
    <source>
        <dbReference type="Proteomes" id="UP001206206"/>
    </source>
</evidence>
<keyword evidence="4" id="KW-0804">Transcription</keyword>
<dbReference type="PANTHER" id="PTHR30146:SF148">
    <property type="entry name" value="HTH-TYPE TRANSCRIPTIONAL REPRESSOR PURR-RELATED"/>
    <property type="match status" value="1"/>
</dbReference>
<evidence type="ECO:0000259" key="5">
    <source>
        <dbReference type="PROSITE" id="PS50932"/>
    </source>
</evidence>
<protein>
    <submittedName>
        <fullName evidence="6">LacI family transcriptional regulator</fullName>
    </submittedName>
</protein>
<evidence type="ECO:0000313" key="6">
    <source>
        <dbReference type="EMBL" id="MCQ4040558.1"/>
    </source>
</evidence>
<gene>
    <name evidence="6" type="ORF">NON19_00620</name>
</gene>
<evidence type="ECO:0000256" key="2">
    <source>
        <dbReference type="ARBA" id="ARBA00023015"/>
    </source>
</evidence>
<feature type="domain" description="HTH lacI-type" evidence="5">
    <location>
        <begin position="1"/>
        <end position="53"/>
    </location>
</feature>
<dbReference type="SUPFAM" id="SSF47413">
    <property type="entry name" value="lambda repressor-like DNA-binding domains"/>
    <property type="match status" value="1"/>
</dbReference>
<dbReference type="Pfam" id="PF00356">
    <property type="entry name" value="LacI"/>
    <property type="match status" value="1"/>
</dbReference>
<dbReference type="Gene3D" id="3.40.50.2300">
    <property type="match status" value="2"/>
</dbReference>
<dbReference type="InterPro" id="IPR046335">
    <property type="entry name" value="LacI/GalR-like_sensor"/>
</dbReference>
<dbReference type="RefSeq" id="WP_255924998.1">
    <property type="nucleotide sequence ID" value="NZ_JANFNH010000001.1"/>
</dbReference>
<dbReference type="InterPro" id="IPR028082">
    <property type="entry name" value="Peripla_BP_I"/>
</dbReference>
<keyword evidence="3" id="KW-0238">DNA-binding</keyword>
<keyword evidence="2" id="KW-0805">Transcription regulation</keyword>
<dbReference type="PROSITE" id="PS00356">
    <property type="entry name" value="HTH_LACI_1"/>
    <property type="match status" value="1"/>
</dbReference>
<dbReference type="Gene3D" id="1.10.260.40">
    <property type="entry name" value="lambda repressor-like DNA-binding domains"/>
    <property type="match status" value="1"/>
</dbReference>
<dbReference type="InterPro" id="IPR010982">
    <property type="entry name" value="Lambda_DNA-bd_dom_sf"/>
</dbReference>
<dbReference type="Pfam" id="PF13377">
    <property type="entry name" value="Peripla_BP_3"/>
    <property type="match status" value="1"/>
</dbReference>
<sequence>MYEVARRAGVSVTTVSHVINRTRPVSDAARRAVEAAIEETGYVPNVVARSLATATTRTIGLAVSALTNPYLGELAHAIESTAVAAGYTVLLADTHDDPDQEARVLRALHHRRVDGILLATSMPQAELRRCLGELPGPTCPVVLIDRFLPDGFDQVGVENEEATAALIAHLAERGHRRIGMVHGRQGLTTTTERLAGYRRGLAEQGIDHDPRLEADGASDVVSARDAVIRLLELEEPPTAVVSANNHMTVGVLRGLRDRGVRVPDDIAVVAFDDVEWGDLLPSPLTAIAQPWQEMGRQATLTLLDRMTGDTAPPRAIRLAPTLVHRRSCGCAPDGAEQRP</sequence>
<comment type="caution">
    <text evidence="6">The sequence shown here is derived from an EMBL/GenBank/DDBJ whole genome shotgun (WGS) entry which is preliminary data.</text>
</comment>
<dbReference type="SMART" id="SM00354">
    <property type="entry name" value="HTH_LACI"/>
    <property type="match status" value="1"/>
</dbReference>
<evidence type="ECO:0000256" key="3">
    <source>
        <dbReference type="ARBA" id="ARBA00023125"/>
    </source>
</evidence>
<dbReference type="PANTHER" id="PTHR30146">
    <property type="entry name" value="LACI-RELATED TRANSCRIPTIONAL REPRESSOR"/>
    <property type="match status" value="1"/>
</dbReference>
<evidence type="ECO:0000256" key="1">
    <source>
        <dbReference type="ARBA" id="ARBA00022491"/>
    </source>
</evidence>
<dbReference type="InterPro" id="IPR000843">
    <property type="entry name" value="HTH_LacI"/>
</dbReference>
<dbReference type="CDD" id="cd06267">
    <property type="entry name" value="PBP1_LacI_sugar_binding-like"/>
    <property type="match status" value="1"/>
</dbReference>
<name>A0ABT1P8I0_9ACTN</name>
<accession>A0ABT1P8I0</accession>
<reference evidence="6 7" key="1">
    <citation type="submission" date="2022-06" db="EMBL/GenBank/DDBJ databases">
        <title>Draft genome sequence of type strain Streptomyces rubrisoli DSM 42083.</title>
        <authorList>
            <person name="Duangmal K."/>
            <person name="Klaysubun C."/>
        </authorList>
    </citation>
    <scope>NUCLEOTIDE SEQUENCE [LARGE SCALE GENOMIC DNA]</scope>
    <source>
        <strain evidence="6 7">DSM 42083</strain>
    </source>
</reference>
<proteinExistence type="predicted"/>
<evidence type="ECO:0000256" key="4">
    <source>
        <dbReference type="ARBA" id="ARBA00023163"/>
    </source>
</evidence>
<organism evidence="6 7">
    <name type="scientific">Streptantibioticus rubrisoli</name>
    <dbReference type="NCBI Taxonomy" id="1387313"/>
    <lineage>
        <taxon>Bacteria</taxon>
        <taxon>Bacillati</taxon>
        <taxon>Actinomycetota</taxon>
        <taxon>Actinomycetes</taxon>
        <taxon>Kitasatosporales</taxon>
        <taxon>Streptomycetaceae</taxon>
        <taxon>Streptantibioticus</taxon>
    </lineage>
</organism>
<keyword evidence="1" id="KW-0678">Repressor</keyword>
<dbReference type="EMBL" id="JANFNH010000001">
    <property type="protein sequence ID" value="MCQ4040558.1"/>
    <property type="molecule type" value="Genomic_DNA"/>
</dbReference>
<keyword evidence="7" id="KW-1185">Reference proteome</keyword>
<dbReference type="CDD" id="cd01392">
    <property type="entry name" value="HTH_LacI"/>
    <property type="match status" value="1"/>
</dbReference>
<dbReference type="Proteomes" id="UP001206206">
    <property type="component" value="Unassembled WGS sequence"/>
</dbReference>